<gene>
    <name evidence="4" type="ORF">Pan44_03060</name>
</gene>
<dbReference type="PANTHER" id="PTHR35889">
    <property type="entry name" value="CYCLOINULO-OLIGOSACCHARIDE FRUCTANOTRANSFERASE-RELATED"/>
    <property type="match status" value="1"/>
</dbReference>
<keyword evidence="5" id="KW-1185">Reference proteome</keyword>
<dbReference type="OrthoDB" id="289126at2"/>
<sequence length="805" mass="89377" precursor="true">MFLRLTIIALALVASDAGAADLVELRVSPPEINLAGSQDRQAVLVQAIYSDGITRDVADKATFAAGNAALLRQEGQTFWAAADGQTELKVSFEGKECVIPVKVEKAAETKPISFKLDVMPVFMKTGCNSGSCHGAARGKDGFRLSLFGYDPDGDHYRITRELSGRRVDLAVPAASLLVEKGVGAVPHTGGKRIEPGTEIYQNMVNWIAAGCQQDPADIPTCTSIDLYPKNAVLDGEGETQKLTVRATYSDGTDRDVTHLALFLTNNESSAAVSPEGVVKAGARGEAFVMARFATHTVGSQFIVLPKGLNYAEPAADNVNYIDELVSAKLKKLRLLPSGQCTDEEFLRRISIDLVGLLPTREEYAAFTADANPNKREAKIDELIARKDFTDVWVSKWAEWLMLRSDGNRKSYKMIVLYHQWVSEKIASNTPLDQMVKELLASNGGIFKNPEASFYEIERDRLKIAENTAQIFMGMRIQCAQCHNHPFDRWTQDEYYNFAAFFAQVGRKTAEDPREQIIFNSGGGEVKHPVSGKNMEPVFLGGGPADTKGKDRREVLAEWLASPKNPFFAQNFANRVWDHFFGMGIINPVDDVRVSNPASNPELLAELAKRFTESNYNFKQLVKEICMSRTYQRTTERNESNQTDERNFAHQNVRRIKAESMLDIVSQVTNTKDKFRGLPLGARAVEIADGNTSDYFLTTFGRATRETPCSCEVRMEPTLSQALNLMNGDVVNGKIQRGGVLKAMKEQKLEPMQIVEQLYISCLVRKPTEEEKAALAPMFAEGSDTNKALEDVFWALLNSREMLFNH</sequence>
<dbReference type="Proteomes" id="UP000315700">
    <property type="component" value="Chromosome"/>
</dbReference>
<protein>
    <recommendedName>
        <fullName evidence="6">Bacterial Ig-like domain (Group 2)</fullName>
    </recommendedName>
</protein>
<dbReference type="InterPro" id="IPR022655">
    <property type="entry name" value="DUF1553"/>
</dbReference>
<feature type="domain" description="DUF1553" evidence="3">
    <location>
        <begin position="551"/>
        <end position="775"/>
    </location>
</feature>
<dbReference type="Pfam" id="PF07587">
    <property type="entry name" value="PSD1"/>
    <property type="match status" value="1"/>
</dbReference>
<dbReference type="InterPro" id="IPR011444">
    <property type="entry name" value="DUF1549"/>
</dbReference>
<dbReference type="EMBL" id="CP036271">
    <property type="protein sequence ID" value="QDT52297.1"/>
    <property type="molecule type" value="Genomic_DNA"/>
</dbReference>
<evidence type="ECO:0008006" key="6">
    <source>
        <dbReference type="Google" id="ProtNLM"/>
    </source>
</evidence>
<evidence type="ECO:0000313" key="4">
    <source>
        <dbReference type="EMBL" id="QDT52297.1"/>
    </source>
</evidence>
<proteinExistence type="predicted"/>
<accession>A0A517S850</accession>
<name>A0A517S850_9PLAN</name>
<feature type="signal peptide" evidence="1">
    <location>
        <begin position="1"/>
        <end position="19"/>
    </location>
</feature>
<dbReference type="Pfam" id="PF07583">
    <property type="entry name" value="PSCyt2"/>
    <property type="match status" value="1"/>
</dbReference>
<dbReference type="RefSeq" id="WP_145026563.1">
    <property type="nucleotide sequence ID" value="NZ_CP036271.1"/>
</dbReference>
<dbReference type="InParanoid" id="A0A517S850"/>
<feature type="domain" description="DUF1549" evidence="2">
    <location>
        <begin position="321"/>
        <end position="504"/>
    </location>
</feature>
<evidence type="ECO:0000256" key="1">
    <source>
        <dbReference type="SAM" id="SignalP"/>
    </source>
</evidence>
<dbReference type="KEGG" id="ccos:Pan44_03060"/>
<reference evidence="4 5" key="1">
    <citation type="submission" date="2019-02" db="EMBL/GenBank/DDBJ databases">
        <title>Deep-cultivation of Planctomycetes and their phenomic and genomic characterization uncovers novel biology.</title>
        <authorList>
            <person name="Wiegand S."/>
            <person name="Jogler M."/>
            <person name="Boedeker C."/>
            <person name="Pinto D."/>
            <person name="Vollmers J."/>
            <person name="Rivas-Marin E."/>
            <person name="Kohn T."/>
            <person name="Peeters S.H."/>
            <person name="Heuer A."/>
            <person name="Rast P."/>
            <person name="Oberbeckmann S."/>
            <person name="Bunk B."/>
            <person name="Jeske O."/>
            <person name="Meyerdierks A."/>
            <person name="Storesund J.E."/>
            <person name="Kallscheuer N."/>
            <person name="Luecker S."/>
            <person name="Lage O.M."/>
            <person name="Pohl T."/>
            <person name="Merkel B.J."/>
            <person name="Hornburger P."/>
            <person name="Mueller R.-W."/>
            <person name="Bruemmer F."/>
            <person name="Labrenz M."/>
            <person name="Spormann A.M."/>
            <person name="Op den Camp H."/>
            <person name="Overmann J."/>
            <person name="Amann R."/>
            <person name="Jetten M.S.M."/>
            <person name="Mascher T."/>
            <person name="Medema M.H."/>
            <person name="Devos D.P."/>
            <person name="Kaster A.-K."/>
            <person name="Ovreas L."/>
            <person name="Rohde M."/>
            <person name="Galperin M.Y."/>
            <person name="Jogler C."/>
        </authorList>
    </citation>
    <scope>NUCLEOTIDE SEQUENCE [LARGE SCALE GENOMIC DNA]</scope>
    <source>
        <strain evidence="4 5">Pan44</strain>
    </source>
</reference>
<feature type="chain" id="PRO_5021975146" description="Bacterial Ig-like domain (Group 2)" evidence="1">
    <location>
        <begin position="20"/>
        <end position="805"/>
    </location>
</feature>
<dbReference type="Gene3D" id="2.60.40.1080">
    <property type="match status" value="2"/>
</dbReference>
<organism evidence="4 5">
    <name type="scientific">Caulifigura coniformis</name>
    <dbReference type="NCBI Taxonomy" id="2527983"/>
    <lineage>
        <taxon>Bacteria</taxon>
        <taxon>Pseudomonadati</taxon>
        <taxon>Planctomycetota</taxon>
        <taxon>Planctomycetia</taxon>
        <taxon>Planctomycetales</taxon>
        <taxon>Planctomycetaceae</taxon>
        <taxon>Caulifigura</taxon>
    </lineage>
</organism>
<evidence type="ECO:0000259" key="2">
    <source>
        <dbReference type="Pfam" id="PF07583"/>
    </source>
</evidence>
<evidence type="ECO:0000259" key="3">
    <source>
        <dbReference type="Pfam" id="PF07587"/>
    </source>
</evidence>
<dbReference type="PANTHER" id="PTHR35889:SF3">
    <property type="entry name" value="F-BOX DOMAIN-CONTAINING PROTEIN"/>
    <property type="match status" value="1"/>
</dbReference>
<keyword evidence="1" id="KW-0732">Signal</keyword>
<evidence type="ECO:0000313" key="5">
    <source>
        <dbReference type="Proteomes" id="UP000315700"/>
    </source>
</evidence>
<dbReference type="AlphaFoldDB" id="A0A517S850"/>